<keyword evidence="1" id="KW-1133">Transmembrane helix</keyword>
<dbReference type="EMBL" id="SUKA01000003">
    <property type="protein sequence ID" value="TJY65445.1"/>
    <property type="molecule type" value="Genomic_DNA"/>
</dbReference>
<dbReference type="OrthoDB" id="1148745at2"/>
<evidence type="ECO:0000256" key="1">
    <source>
        <dbReference type="SAM" id="Phobius"/>
    </source>
</evidence>
<name>A0A4U0H1J5_9SPHI</name>
<comment type="caution">
    <text evidence="2">The sequence shown here is derived from an EMBL/GenBank/DDBJ whole genome shotgun (WGS) entry which is preliminary data.</text>
</comment>
<keyword evidence="1" id="KW-0472">Membrane</keyword>
<feature type="transmembrane region" description="Helical" evidence="1">
    <location>
        <begin position="75"/>
        <end position="95"/>
    </location>
</feature>
<organism evidence="2 3">
    <name type="scientific">Sphingobacterium alkalisoli</name>
    <dbReference type="NCBI Taxonomy" id="1874115"/>
    <lineage>
        <taxon>Bacteria</taxon>
        <taxon>Pseudomonadati</taxon>
        <taxon>Bacteroidota</taxon>
        <taxon>Sphingobacteriia</taxon>
        <taxon>Sphingobacteriales</taxon>
        <taxon>Sphingobacteriaceae</taxon>
        <taxon>Sphingobacterium</taxon>
    </lineage>
</organism>
<keyword evidence="3" id="KW-1185">Reference proteome</keyword>
<keyword evidence="1" id="KW-0812">Transmembrane</keyword>
<feature type="transmembrane region" description="Helical" evidence="1">
    <location>
        <begin position="280"/>
        <end position="299"/>
    </location>
</feature>
<dbReference type="RefSeq" id="WP_136820574.1">
    <property type="nucleotide sequence ID" value="NZ_BMJX01000003.1"/>
</dbReference>
<feature type="transmembrane region" description="Helical" evidence="1">
    <location>
        <begin position="36"/>
        <end position="54"/>
    </location>
</feature>
<evidence type="ECO:0000313" key="3">
    <source>
        <dbReference type="Proteomes" id="UP000309872"/>
    </source>
</evidence>
<feature type="transmembrane region" description="Helical" evidence="1">
    <location>
        <begin position="7"/>
        <end position="30"/>
    </location>
</feature>
<accession>A0A4U0H1J5</accession>
<sequence length="324" mass="37399">MKQENFLFVDIVSSIFLLILLMVNFLGLLYITDANFGVSLIISLLVVVFYYFILQLLKRSKERMANKRYKDPGMLFFFIFFIFGTGSFLLFTHLINIEHNVKPHIQSEAKQIVSEAKEASENYFALASDAMQTFESNFKRKLQAYKQTRSNILWDELSNEPYKLPEAILKSPSNAIDIAESSNAILQAHRSKIALNKKNIDSLQVQQVASSTAPILYWDRLNVMKSYLKMNQALEETEVYINARIKELPVQKEQITMVQRNASLPLDHPVRLAQLHKPDYLVPAVIVLIMHLFILIPFFTHKIRIYPRLSEGDSNHARKGTIEL</sequence>
<reference evidence="2 3" key="1">
    <citation type="submission" date="2019-04" db="EMBL/GenBank/DDBJ databases">
        <title>Sphingobacterium olei sp. nov., isolated from oil-contaminated soil.</title>
        <authorList>
            <person name="Liu B."/>
        </authorList>
    </citation>
    <scope>NUCLEOTIDE SEQUENCE [LARGE SCALE GENOMIC DNA]</scope>
    <source>
        <strain evidence="2 3">Y3L14</strain>
    </source>
</reference>
<dbReference type="Proteomes" id="UP000309872">
    <property type="component" value="Unassembled WGS sequence"/>
</dbReference>
<proteinExistence type="predicted"/>
<gene>
    <name evidence="2" type="ORF">FAZ19_09880</name>
</gene>
<protein>
    <submittedName>
        <fullName evidence="2">Uncharacterized protein</fullName>
    </submittedName>
</protein>
<dbReference type="AlphaFoldDB" id="A0A4U0H1J5"/>
<evidence type="ECO:0000313" key="2">
    <source>
        <dbReference type="EMBL" id="TJY65445.1"/>
    </source>
</evidence>